<dbReference type="KEGG" id="sof:NCTC11214_04144"/>
<sequence length="95" mass="11058">MKDFSNSIFTQLAMAMMLLVYLILPPALTTYYFLQLNLNPFAIIKFWHYNPFSAARGIPAYQPFLYLLALWLALNVVIFGCMLLISRLISFFNPR</sequence>
<dbReference type="Proteomes" id="UP000281391">
    <property type="component" value="Chromosome"/>
</dbReference>
<keyword evidence="1" id="KW-0472">Membrane</keyword>
<organism evidence="2 3">
    <name type="scientific">Serratia odorifera</name>
    <dbReference type="NCBI Taxonomy" id="618"/>
    <lineage>
        <taxon>Bacteria</taxon>
        <taxon>Pseudomonadati</taxon>
        <taxon>Pseudomonadota</taxon>
        <taxon>Gammaproteobacteria</taxon>
        <taxon>Enterobacterales</taxon>
        <taxon>Yersiniaceae</taxon>
        <taxon>Serratia</taxon>
    </lineage>
</organism>
<protein>
    <submittedName>
        <fullName evidence="2">Uncharacterized protein</fullName>
    </submittedName>
</protein>
<evidence type="ECO:0000256" key="1">
    <source>
        <dbReference type="SAM" id="Phobius"/>
    </source>
</evidence>
<name>A0A447KXD7_SEROD</name>
<gene>
    <name evidence="2" type="ORF">NCTC11214_04144</name>
</gene>
<reference evidence="2 3" key="1">
    <citation type="submission" date="2018-12" db="EMBL/GenBank/DDBJ databases">
        <authorList>
            <consortium name="Pathogen Informatics"/>
        </authorList>
    </citation>
    <scope>NUCLEOTIDE SEQUENCE [LARGE SCALE GENOMIC DNA]</scope>
    <source>
        <strain evidence="2 3">NCTC11214</strain>
    </source>
</reference>
<dbReference type="RefSeq" id="WP_004962280.1">
    <property type="nucleotide sequence ID" value="NZ_JAEKCK010000016.1"/>
</dbReference>
<dbReference type="AlphaFoldDB" id="A0A447KXD7"/>
<feature type="transmembrane region" description="Helical" evidence="1">
    <location>
        <begin position="12"/>
        <end position="34"/>
    </location>
</feature>
<proteinExistence type="predicted"/>
<evidence type="ECO:0000313" key="3">
    <source>
        <dbReference type="Proteomes" id="UP000281391"/>
    </source>
</evidence>
<keyword evidence="1" id="KW-0812">Transmembrane</keyword>
<accession>A0A447KXD7</accession>
<feature type="transmembrane region" description="Helical" evidence="1">
    <location>
        <begin position="64"/>
        <end position="85"/>
    </location>
</feature>
<keyword evidence="1" id="KW-1133">Transmembrane helix</keyword>
<dbReference type="EMBL" id="LR134117">
    <property type="protein sequence ID" value="VDZ62556.1"/>
    <property type="molecule type" value="Genomic_DNA"/>
</dbReference>
<evidence type="ECO:0000313" key="2">
    <source>
        <dbReference type="EMBL" id="VDZ62556.1"/>
    </source>
</evidence>